<dbReference type="InterPro" id="IPR016152">
    <property type="entry name" value="PTrfase/Anion_transptr"/>
</dbReference>
<accession>A0A7X0EB44</accession>
<dbReference type="PROSITE" id="PS51094">
    <property type="entry name" value="PTS_EIIA_TYPE_2"/>
    <property type="match status" value="1"/>
</dbReference>
<proteinExistence type="predicted"/>
<evidence type="ECO:0000313" key="3">
    <source>
        <dbReference type="Proteomes" id="UP000539175"/>
    </source>
</evidence>
<dbReference type="Gene3D" id="3.40.930.10">
    <property type="entry name" value="Mannitol-specific EII, Chain A"/>
    <property type="match status" value="1"/>
</dbReference>
<dbReference type="SUPFAM" id="SSF55804">
    <property type="entry name" value="Phoshotransferase/anion transport protein"/>
    <property type="match status" value="1"/>
</dbReference>
<dbReference type="PROSITE" id="PS00372">
    <property type="entry name" value="PTS_EIIA_TYPE_2_HIS"/>
    <property type="match status" value="1"/>
</dbReference>
<dbReference type="CDD" id="cd00211">
    <property type="entry name" value="PTS_IIA_fru"/>
    <property type="match status" value="1"/>
</dbReference>
<evidence type="ECO:0000259" key="1">
    <source>
        <dbReference type="PROSITE" id="PS51094"/>
    </source>
</evidence>
<feature type="domain" description="PTS EIIA type-2" evidence="1">
    <location>
        <begin position="31"/>
        <end position="174"/>
    </location>
</feature>
<dbReference type="GO" id="GO:0030295">
    <property type="term" value="F:protein kinase activator activity"/>
    <property type="evidence" value="ECO:0007669"/>
    <property type="project" value="TreeGrafter"/>
</dbReference>
<dbReference type="InterPro" id="IPR051541">
    <property type="entry name" value="PTS_SugarTrans_NitroReg"/>
</dbReference>
<organism evidence="2 3">
    <name type="scientific">Nitrospirillum iridis</name>
    <dbReference type="NCBI Taxonomy" id="765888"/>
    <lineage>
        <taxon>Bacteria</taxon>
        <taxon>Pseudomonadati</taxon>
        <taxon>Pseudomonadota</taxon>
        <taxon>Alphaproteobacteria</taxon>
        <taxon>Rhodospirillales</taxon>
        <taxon>Azospirillaceae</taxon>
        <taxon>Nitrospirillum</taxon>
    </lineage>
</organism>
<evidence type="ECO:0000313" key="2">
    <source>
        <dbReference type="EMBL" id="MBB6250168.1"/>
    </source>
</evidence>
<dbReference type="InterPro" id="IPR002178">
    <property type="entry name" value="PTS_EIIA_type-2_dom"/>
</dbReference>
<sequence>MHRSSVAAGPAFPAPKVADVMASITSDPSSSALAPSSVGLGITVATKDGVLKEVALRIAAAGGLDVGAVMDDLRAREALGSTGVGAGIAIPHARFMSISRPIGAFVRLARPVEFEAIDGAPVDLVFGLLTPVHCGNAHLQALARISRALRTPGLAASLRAAPDALSLHALVAPILDAGAAC</sequence>
<reference evidence="2 3" key="1">
    <citation type="submission" date="2020-08" db="EMBL/GenBank/DDBJ databases">
        <title>Genomic Encyclopedia of Type Strains, Phase IV (KMG-IV): sequencing the most valuable type-strain genomes for metagenomic binning, comparative biology and taxonomic classification.</title>
        <authorList>
            <person name="Goeker M."/>
        </authorList>
    </citation>
    <scope>NUCLEOTIDE SEQUENCE [LARGE SCALE GENOMIC DNA]</scope>
    <source>
        <strain evidence="2 3">DSM 22198</strain>
    </source>
</reference>
<name>A0A7X0EB44_9PROT</name>
<gene>
    <name evidence="2" type="ORF">FHS74_000709</name>
</gene>
<dbReference type="RefSeq" id="WP_211106084.1">
    <property type="nucleotide sequence ID" value="NZ_JACIIZ010000002.1"/>
</dbReference>
<dbReference type="EMBL" id="JACIIZ010000002">
    <property type="protein sequence ID" value="MBB6250168.1"/>
    <property type="molecule type" value="Genomic_DNA"/>
</dbReference>
<dbReference type="PANTHER" id="PTHR47738:SF1">
    <property type="entry name" value="NITROGEN REGULATORY PROTEIN"/>
    <property type="match status" value="1"/>
</dbReference>
<dbReference type="Proteomes" id="UP000539175">
    <property type="component" value="Unassembled WGS sequence"/>
</dbReference>
<protein>
    <submittedName>
        <fullName evidence="2">PTS system nitrogen regulatory IIA component</fullName>
    </submittedName>
</protein>
<dbReference type="PANTHER" id="PTHR47738">
    <property type="entry name" value="PTS SYSTEM FRUCTOSE-LIKE EIIA COMPONENT-RELATED"/>
    <property type="match status" value="1"/>
</dbReference>
<comment type="caution">
    <text evidence="2">The sequence shown here is derived from an EMBL/GenBank/DDBJ whole genome shotgun (WGS) entry which is preliminary data.</text>
</comment>
<dbReference type="Pfam" id="PF00359">
    <property type="entry name" value="PTS_EIIA_2"/>
    <property type="match status" value="1"/>
</dbReference>
<dbReference type="AlphaFoldDB" id="A0A7X0EB44"/>
<keyword evidence="3" id="KW-1185">Reference proteome</keyword>